<comment type="caution">
    <text evidence="6">The sequence shown here is derived from an EMBL/GenBank/DDBJ whole genome shotgun (WGS) entry which is preliminary data.</text>
</comment>
<dbReference type="SUPFAM" id="SSF51445">
    <property type="entry name" value="(Trans)glycosidases"/>
    <property type="match status" value="1"/>
</dbReference>
<keyword evidence="1" id="KW-0378">Hydrolase</keyword>
<dbReference type="Proteomes" id="UP000320333">
    <property type="component" value="Unassembled WGS sequence"/>
</dbReference>
<feature type="region of interest" description="Disordered" evidence="3">
    <location>
        <begin position="116"/>
        <end position="166"/>
    </location>
</feature>
<organism evidence="6 7">
    <name type="scientific">Chytriomyces confervae</name>
    <dbReference type="NCBI Taxonomy" id="246404"/>
    <lineage>
        <taxon>Eukaryota</taxon>
        <taxon>Fungi</taxon>
        <taxon>Fungi incertae sedis</taxon>
        <taxon>Chytridiomycota</taxon>
        <taxon>Chytridiomycota incertae sedis</taxon>
        <taxon>Chytridiomycetes</taxon>
        <taxon>Chytridiales</taxon>
        <taxon>Chytriomycetaceae</taxon>
        <taxon>Chytriomyces</taxon>
    </lineage>
</organism>
<protein>
    <recommendedName>
        <fullName evidence="5">GH18 domain-containing protein</fullName>
    </recommendedName>
</protein>
<sequence>MLACVLLTVLLWSHPIAAQSGSCSLGLWQCNASSNELLVCKDSGWVTKSTCASGTVCSLNNAALFGCISGGNAPVSTTYSKRKCRPRYSTSTASELSTSRTLSVVRSSQTFSNFPTPTLPDVTIDLPTPSATQISSDAETTETPSPEIETSVTESSSPDTTTESDVVDNPVTTAIEVSTTSSDMPETTTPSVNTLTMPPMTRTSRPPTGTEIPGRKYKFIVYWGQGSGFATDGKYQLPLNEYCQTGTFDIINLSFLAVFGGQTPTKFNLNFANFGAYDNTNGPVAASVKQSFEAIGQQIRQCQNLGVKIVLALGGADGDHTVLSGMGTAFAETLHNSFFGGSSTDRPFGSDVVLDGIDWDIEDARSDPNEMVKVNQYLAGRNPGILVTAAPQCIFPDVNLGPAFVLPNAGFSFLNMQFYNNPSCQLNGNFNFDVWVSQIAIPYNIPIAIGVPGSQQSAGSGFVSAATIKSTMDTVLASSTLSPWLYGVMTWDASSTSASGLAQGIRSALDAL</sequence>
<evidence type="ECO:0000256" key="3">
    <source>
        <dbReference type="SAM" id="MobiDB-lite"/>
    </source>
</evidence>
<gene>
    <name evidence="6" type="ORF">CcCBS67573_g01967</name>
</gene>
<feature type="signal peptide" evidence="4">
    <location>
        <begin position="1"/>
        <end position="18"/>
    </location>
</feature>
<dbReference type="GO" id="GO:0005576">
    <property type="term" value="C:extracellular region"/>
    <property type="evidence" value="ECO:0007669"/>
    <property type="project" value="TreeGrafter"/>
</dbReference>
<evidence type="ECO:0000313" key="6">
    <source>
        <dbReference type="EMBL" id="TPX76733.1"/>
    </source>
</evidence>
<evidence type="ECO:0000256" key="2">
    <source>
        <dbReference type="ARBA" id="ARBA00023295"/>
    </source>
</evidence>
<dbReference type="OrthoDB" id="6020543at2759"/>
<feature type="domain" description="GH18" evidence="5">
    <location>
        <begin position="217"/>
        <end position="512"/>
    </location>
</feature>
<feature type="compositionally biased region" description="Polar residues" evidence="3">
    <location>
        <begin position="179"/>
        <end position="193"/>
    </location>
</feature>
<dbReference type="GO" id="GO:0005975">
    <property type="term" value="P:carbohydrate metabolic process"/>
    <property type="evidence" value="ECO:0007669"/>
    <property type="project" value="InterPro"/>
</dbReference>
<evidence type="ECO:0000313" key="7">
    <source>
        <dbReference type="Proteomes" id="UP000320333"/>
    </source>
</evidence>
<dbReference type="InterPro" id="IPR017853">
    <property type="entry name" value="GH"/>
</dbReference>
<dbReference type="STRING" id="246404.A0A507FKE2"/>
<evidence type="ECO:0000256" key="4">
    <source>
        <dbReference type="SAM" id="SignalP"/>
    </source>
</evidence>
<accession>A0A507FKE2</accession>
<proteinExistence type="predicted"/>
<dbReference type="InterPro" id="IPR050542">
    <property type="entry name" value="Glycosyl_Hydrlase18_Chitinase"/>
</dbReference>
<evidence type="ECO:0000259" key="5">
    <source>
        <dbReference type="PROSITE" id="PS51910"/>
    </source>
</evidence>
<dbReference type="GO" id="GO:0004568">
    <property type="term" value="F:chitinase activity"/>
    <property type="evidence" value="ECO:0007669"/>
    <property type="project" value="TreeGrafter"/>
</dbReference>
<keyword evidence="2" id="KW-0326">Glycosidase</keyword>
<dbReference type="EMBL" id="QEAP01000037">
    <property type="protein sequence ID" value="TPX76733.1"/>
    <property type="molecule type" value="Genomic_DNA"/>
</dbReference>
<keyword evidence="4" id="KW-0732">Signal</keyword>
<dbReference type="InterPro" id="IPR001223">
    <property type="entry name" value="Glyco_hydro18_cat"/>
</dbReference>
<dbReference type="Gene3D" id="3.20.20.80">
    <property type="entry name" value="Glycosidases"/>
    <property type="match status" value="1"/>
</dbReference>
<dbReference type="Pfam" id="PF00704">
    <property type="entry name" value="Glyco_hydro_18"/>
    <property type="match status" value="1"/>
</dbReference>
<dbReference type="PANTHER" id="PTHR45708:SF49">
    <property type="entry name" value="ENDOCHITINASE"/>
    <property type="match status" value="1"/>
</dbReference>
<feature type="chain" id="PRO_5021213648" description="GH18 domain-containing protein" evidence="4">
    <location>
        <begin position="19"/>
        <end position="512"/>
    </location>
</feature>
<feature type="region of interest" description="Disordered" evidence="3">
    <location>
        <begin position="179"/>
        <end position="210"/>
    </location>
</feature>
<dbReference type="PROSITE" id="PS51910">
    <property type="entry name" value="GH18_2"/>
    <property type="match status" value="1"/>
</dbReference>
<reference evidence="6 7" key="1">
    <citation type="journal article" date="2019" name="Sci. Rep.">
        <title>Comparative genomics of chytrid fungi reveal insights into the obligate biotrophic and pathogenic lifestyle of Synchytrium endobioticum.</title>
        <authorList>
            <person name="van de Vossenberg B.T.L.H."/>
            <person name="Warris S."/>
            <person name="Nguyen H.D.T."/>
            <person name="van Gent-Pelzer M.P.E."/>
            <person name="Joly D.L."/>
            <person name="van de Geest H.C."/>
            <person name="Bonants P.J.M."/>
            <person name="Smith D.S."/>
            <person name="Levesque C.A."/>
            <person name="van der Lee T.A.J."/>
        </authorList>
    </citation>
    <scope>NUCLEOTIDE SEQUENCE [LARGE SCALE GENOMIC DNA]</scope>
    <source>
        <strain evidence="6 7">CBS 675.73</strain>
    </source>
</reference>
<name>A0A507FKE2_9FUNG</name>
<evidence type="ECO:0000256" key="1">
    <source>
        <dbReference type="ARBA" id="ARBA00022801"/>
    </source>
</evidence>
<dbReference type="AlphaFoldDB" id="A0A507FKE2"/>
<feature type="compositionally biased region" description="Polar residues" evidence="3">
    <location>
        <begin position="129"/>
        <end position="138"/>
    </location>
</feature>
<feature type="compositionally biased region" description="Low complexity" evidence="3">
    <location>
        <begin position="194"/>
        <end position="210"/>
    </location>
</feature>
<dbReference type="PANTHER" id="PTHR45708">
    <property type="entry name" value="ENDOCHITINASE"/>
    <property type="match status" value="1"/>
</dbReference>
<keyword evidence="7" id="KW-1185">Reference proteome</keyword>
<feature type="compositionally biased region" description="Low complexity" evidence="3">
    <location>
        <begin position="141"/>
        <end position="166"/>
    </location>
</feature>